<sequence>MTTRRKISAAAARKGKTAAAVTPAAPLSSAITSSAPATPIPKQSGKGKKTITNAQDLALGSSGNSGTDGGGFDPVGNPAAGGNDQVTSVNSGTADGDETAAVSAAGAATTAAPAGSSAVIQEEGTTAGTTAVTPGGKAKKKKADPIPQWKNDAAAPGKPTSMTVLLTWIQEDGNYDKWKGGEGDSQAVLASDVAQRIREANTKVDRTAAAIVEKIKSLEKQFRQANDFRLQTGQGLLDTAAAAEGDDKEKEENMKLTEKSVEDAVLNYCPHYYDLVDVMGDRISTNPKGSYSTTGKIDAAGAALRRSMIGSDAEDDSDEDAGEEDEGAEEGDTEKMRTEKEEEPASKKLKVKKEASGRPSDTGRKFGKVNASSTPKRKSSGIEAALEQRNIEKTKQDAQLTEAKVKAEKMGTLMALARELREADYQLSFSEAMEEAKKIYAEI</sequence>
<reference evidence="2" key="1">
    <citation type="submission" date="2016-04" db="EMBL/GenBank/DDBJ databases">
        <authorList>
            <person name="Nguyen H.D."/>
            <person name="Samba Siva P."/>
            <person name="Cullis J."/>
            <person name="Levesque C.A."/>
            <person name="Hambleton S."/>
        </authorList>
    </citation>
    <scope>NUCLEOTIDE SEQUENCE</scope>
    <source>
        <strain evidence="2">DAOMC 236416</strain>
    </source>
</reference>
<dbReference type="AlphaFoldDB" id="A0A177T254"/>
<gene>
    <name evidence="2" type="ORF">A4X13_0g8440</name>
</gene>
<feature type="compositionally biased region" description="Polar residues" evidence="1">
    <location>
        <begin position="84"/>
        <end position="93"/>
    </location>
</feature>
<proteinExistence type="predicted"/>
<keyword evidence="3" id="KW-1185">Reference proteome</keyword>
<dbReference type="PANTHER" id="PTHR33324:SF2">
    <property type="entry name" value="MYB_SANT-LIKE DNA-BINDING DOMAIN-CONTAINING PROTEIN"/>
    <property type="match status" value="1"/>
</dbReference>
<feature type="compositionally biased region" description="Low complexity" evidence="1">
    <location>
        <begin position="9"/>
        <end position="41"/>
    </location>
</feature>
<name>A0A177T254_9BASI</name>
<evidence type="ECO:0000313" key="3">
    <source>
        <dbReference type="Proteomes" id="UP000077521"/>
    </source>
</evidence>
<dbReference type="EMBL" id="LWDF02001473">
    <property type="protein sequence ID" value="KAE8238616.1"/>
    <property type="molecule type" value="Genomic_DNA"/>
</dbReference>
<reference evidence="2" key="2">
    <citation type="journal article" date="2019" name="IMA Fungus">
        <title>Genome sequencing and comparison of five Tilletia species to identify candidate genes for the detection of regulated species infecting wheat.</title>
        <authorList>
            <person name="Nguyen H.D.T."/>
            <person name="Sultana T."/>
            <person name="Kesanakurti P."/>
            <person name="Hambleton S."/>
        </authorList>
    </citation>
    <scope>NUCLEOTIDE SEQUENCE</scope>
    <source>
        <strain evidence="2">DAOMC 236416</strain>
    </source>
</reference>
<feature type="compositionally biased region" description="Acidic residues" evidence="1">
    <location>
        <begin position="312"/>
        <end position="332"/>
    </location>
</feature>
<dbReference type="PANTHER" id="PTHR33324">
    <property type="entry name" value="EXPRESSED PROTEIN"/>
    <property type="match status" value="1"/>
</dbReference>
<comment type="caution">
    <text evidence="2">The sequence shown here is derived from an EMBL/GenBank/DDBJ whole genome shotgun (WGS) entry which is preliminary data.</text>
</comment>
<protein>
    <submittedName>
        <fullName evidence="2">Uncharacterized protein</fullName>
    </submittedName>
</protein>
<evidence type="ECO:0000256" key="1">
    <source>
        <dbReference type="SAM" id="MobiDB-lite"/>
    </source>
</evidence>
<feature type="region of interest" description="Disordered" evidence="1">
    <location>
        <begin position="1"/>
        <end position="158"/>
    </location>
</feature>
<accession>A0A177T254</accession>
<dbReference type="Proteomes" id="UP000077521">
    <property type="component" value="Unassembled WGS sequence"/>
</dbReference>
<organism evidence="2 3">
    <name type="scientific">Tilletia indica</name>
    <dbReference type="NCBI Taxonomy" id="43049"/>
    <lineage>
        <taxon>Eukaryota</taxon>
        <taxon>Fungi</taxon>
        <taxon>Dikarya</taxon>
        <taxon>Basidiomycota</taxon>
        <taxon>Ustilaginomycotina</taxon>
        <taxon>Exobasidiomycetes</taxon>
        <taxon>Tilletiales</taxon>
        <taxon>Tilletiaceae</taxon>
        <taxon>Tilletia</taxon>
    </lineage>
</organism>
<feature type="region of interest" description="Disordered" evidence="1">
    <location>
        <begin position="310"/>
        <end position="390"/>
    </location>
</feature>
<feature type="compositionally biased region" description="Basic and acidic residues" evidence="1">
    <location>
        <begin position="333"/>
        <end position="364"/>
    </location>
</feature>
<feature type="compositionally biased region" description="Low complexity" evidence="1">
    <location>
        <begin position="99"/>
        <end position="136"/>
    </location>
</feature>
<evidence type="ECO:0000313" key="2">
    <source>
        <dbReference type="EMBL" id="KAE8238616.1"/>
    </source>
</evidence>